<feature type="binding site" evidence="8">
    <location>
        <begin position="49"/>
        <end position="52"/>
    </location>
    <ligand>
        <name>substrate</name>
    </ligand>
</feature>
<dbReference type="InterPro" id="IPR018214">
    <property type="entry name" value="GluRdtase_CS"/>
</dbReference>
<protein>
    <recommendedName>
        <fullName evidence="3 8">Glutamyl-tRNA reductase</fullName>
        <shortName evidence="8">GluTR</shortName>
        <ecNumber evidence="3 8">1.2.1.70</ecNumber>
    </recommendedName>
</protein>
<feature type="domain" description="Glutamyl-tRNA reductase N-terminal" evidence="13">
    <location>
        <begin position="6"/>
        <end position="157"/>
    </location>
</feature>
<dbReference type="InterPro" id="IPR015896">
    <property type="entry name" value="4pyrrol_synth_GluRdtase_dimer"/>
</dbReference>
<keyword evidence="5 8" id="KW-0560">Oxidoreductase</keyword>
<dbReference type="Pfam" id="PF00745">
    <property type="entry name" value="GlutR_dimer"/>
    <property type="match status" value="1"/>
</dbReference>
<evidence type="ECO:0000256" key="2">
    <source>
        <dbReference type="ARBA" id="ARBA00005916"/>
    </source>
</evidence>
<evidence type="ECO:0000313" key="15">
    <source>
        <dbReference type="Proteomes" id="UP000676506"/>
    </source>
</evidence>
<dbReference type="PANTHER" id="PTHR43013">
    <property type="entry name" value="GLUTAMYL-TRNA REDUCTASE"/>
    <property type="match status" value="1"/>
</dbReference>
<feature type="active site" description="Nucleophile" evidence="8">
    <location>
        <position position="50"/>
    </location>
</feature>
<comment type="miscellaneous">
    <text evidence="8">During catalysis, the active site Cys acts as a nucleophile attacking the alpha-carbonyl group of tRNA-bound glutamate with the formation of a thioester intermediate between enzyme and glutamate, and the concomitant release of tRNA(Glu). The thioester intermediate is finally reduced by direct hydride transfer from NADPH, to form the product GSA.</text>
</comment>
<dbReference type="SUPFAM" id="SSF69075">
    <property type="entry name" value="Glutamyl tRNA-reductase dimerization domain"/>
    <property type="match status" value="1"/>
</dbReference>
<feature type="domain" description="Tetrapyrrole biosynthesis glutamyl-tRNA reductase dimerisation" evidence="11">
    <location>
        <begin position="323"/>
        <end position="417"/>
    </location>
</feature>
<evidence type="ECO:0000259" key="13">
    <source>
        <dbReference type="Pfam" id="PF05201"/>
    </source>
</evidence>
<evidence type="ECO:0000256" key="1">
    <source>
        <dbReference type="ARBA" id="ARBA00005059"/>
    </source>
</evidence>
<feature type="domain" description="Quinate/shikimate 5-dehydrogenase/glutamyl-tRNA reductase" evidence="12">
    <location>
        <begin position="172"/>
        <end position="309"/>
    </location>
</feature>
<reference evidence="14 15" key="1">
    <citation type="submission" date="2021-03" db="EMBL/GenBank/DDBJ databases">
        <title>Genomic and phenotypic characterization of Chloracidobacterium isolates provides evidence for multiple species.</title>
        <authorList>
            <person name="Saini M.K."/>
            <person name="Costas A.M.G."/>
            <person name="Tank M."/>
            <person name="Bryant D.A."/>
        </authorList>
    </citation>
    <scope>NUCLEOTIDE SEQUENCE [LARGE SCALE GENOMIC DNA]</scope>
    <source>
        <strain evidence="14 15">BV2-C</strain>
    </source>
</reference>
<evidence type="ECO:0000256" key="6">
    <source>
        <dbReference type="ARBA" id="ARBA00023244"/>
    </source>
</evidence>
<sequence length="443" mass="48354">MNLLLVGLNHTTAPVSVRERLAFSENGMAVALQRLLSGGRVSEAVIVSTCNRVEVVVVPCVPTAEAVEAVTAFLCDFHDLPSGQVRPHLYVHQSSAAVRHVMRVTASLDSMIVGEAQILGQVKRAYAIATAANTLGRHLRRLFERAFAVAKRVRTETGIGAHAISLGSVSVELARKVFDHLTNKALLLIGAGEMAELAAKCFFEAGVDTLFVANRTLAHAQHLADSFHGGGRALGLDELPLRLHEADIVVASTGAMTYHINTTMVRAALDRRRYRPLLLFDLSVPRTIAPDIAVIDGAFVFDLDDLQRVIAANQRERRREAERAEAIVEAEMVAFLTDADRLDIGPTVAALKECLTEICEAEFERHRKRLGALTPEQEAAIREFLLMGIVNKTLHPLILGLREAAKQDSELVDLRRAFALDAAPHTPEQVAARSEQAGARTYR</sequence>
<dbReference type="EC" id="1.2.1.70" evidence="3 8"/>
<evidence type="ECO:0000256" key="5">
    <source>
        <dbReference type="ARBA" id="ARBA00023002"/>
    </source>
</evidence>
<evidence type="ECO:0000313" key="14">
    <source>
        <dbReference type="EMBL" id="QUW03462.1"/>
    </source>
</evidence>
<dbReference type="PROSITE" id="PS00747">
    <property type="entry name" value="GLUTR"/>
    <property type="match status" value="1"/>
</dbReference>
<comment type="catalytic activity">
    <reaction evidence="7 8 9">
        <text>(S)-4-amino-5-oxopentanoate + tRNA(Glu) + NADP(+) = L-glutamyl-tRNA(Glu) + NADPH + H(+)</text>
        <dbReference type="Rhea" id="RHEA:12344"/>
        <dbReference type="Rhea" id="RHEA-COMP:9663"/>
        <dbReference type="Rhea" id="RHEA-COMP:9680"/>
        <dbReference type="ChEBI" id="CHEBI:15378"/>
        <dbReference type="ChEBI" id="CHEBI:57501"/>
        <dbReference type="ChEBI" id="CHEBI:57783"/>
        <dbReference type="ChEBI" id="CHEBI:58349"/>
        <dbReference type="ChEBI" id="CHEBI:78442"/>
        <dbReference type="ChEBI" id="CHEBI:78520"/>
        <dbReference type="EC" id="1.2.1.70"/>
    </reaction>
</comment>
<comment type="domain">
    <text evidence="8">Possesses an unusual extended V-shaped dimeric structure with each monomer consisting of three distinct domains arranged along a curved 'spinal' alpha-helix. The N-terminal catalytic domain specifically recognizes the glutamate moiety of the substrate. The second domain is the NADPH-binding domain, and the third C-terminal domain is responsible for dimerization.</text>
</comment>
<dbReference type="Gene3D" id="3.40.50.720">
    <property type="entry name" value="NAD(P)-binding Rossmann-like Domain"/>
    <property type="match status" value="1"/>
</dbReference>
<dbReference type="PANTHER" id="PTHR43013:SF1">
    <property type="entry name" value="GLUTAMYL-TRNA REDUCTASE"/>
    <property type="match status" value="1"/>
</dbReference>
<keyword evidence="6 8" id="KW-0627">Porphyrin biosynthesis</keyword>
<feature type="binding site" evidence="8">
    <location>
        <begin position="190"/>
        <end position="195"/>
    </location>
    <ligand>
        <name>NADP(+)</name>
        <dbReference type="ChEBI" id="CHEBI:58349"/>
    </ligand>
</feature>
<comment type="function">
    <text evidence="8">Catalyzes the NADPH-dependent reduction of glutamyl-tRNA(Glu) to glutamate 1-semialdehyde (GSA).</text>
</comment>
<feature type="binding site" evidence="8">
    <location>
        <position position="110"/>
    </location>
    <ligand>
        <name>substrate</name>
    </ligand>
</feature>
<evidence type="ECO:0000256" key="9">
    <source>
        <dbReference type="RuleBase" id="RU000584"/>
    </source>
</evidence>
<keyword evidence="15" id="KW-1185">Reference proteome</keyword>
<dbReference type="RefSeq" id="WP_211429353.1">
    <property type="nucleotide sequence ID" value="NZ_CP072648.1"/>
</dbReference>
<dbReference type="InterPro" id="IPR015895">
    <property type="entry name" value="4pyrrol_synth_GluRdtase_N"/>
</dbReference>
<dbReference type="SUPFAM" id="SSF51735">
    <property type="entry name" value="NAD(P)-binding Rossmann-fold domains"/>
    <property type="match status" value="1"/>
</dbReference>
<evidence type="ECO:0000256" key="10">
    <source>
        <dbReference type="SAM" id="Coils"/>
    </source>
</evidence>
<comment type="similarity">
    <text evidence="2 8 9">Belongs to the glutamyl-tRNA reductase family.</text>
</comment>
<dbReference type="InterPro" id="IPR006151">
    <property type="entry name" value="Shikm_DH/Glu-tRNA_Rdtase"/>
</dbReference>
<evidence type="ECO:0000256" key="3">
    <source>
        <dbReference type="ARBA" id="ARBA00012970"/>
    </source>
</evidence>
<keyword evidence="4 8" id="KW-0521">NADP</keyword>
<dbReference type="Gene3D" id="3.30.460.30">
    <property type="entry name" value="Glutamyl-tRNA reductase, N-terminal domain"/>
    <property type="match status" value="1"/>
</dbReference>
<feature type="coiled-coil region" evidence="10">
    <location>
        <begin position="303"/>
        <end position="331"/>
    </location>
</feature>
<dbReference type="SUPFAM" id="SSF69742">
    <property type="entry name" value="Glutamyl tRNA-reductase catalytic, N-terminal domain"/>
    <property type="match status" value="1"/>
</dbReference>
<dbReference type="CDD" id="cd05213">
    <property type="entry name" value="NAD_bind_Glutamyl_tRNA_reduct"/>
    <property type="match status" value="1"/>
</dbReference>
<dbReference type="PIRSF" id="PIRSF000445">
    <property type="entry name" value="4pyrrol_synth_GluRdtase"/>
    <property type="match status" value="1"/>
</dbReference>
<comment type="subunit">
    <text evidence="8">Homodimer.</text>
</comment>
<feature type="binding site" evidence="8">
    <location>
        <begin position="115"/>
        <end position="117"/>
    </location>
    <ligand>
        <name>substrate</name>
    </ligand>
</feature>
<feature type="site" description="Important for activity" evidence="8">
    <location>
        <position position="100"/>
    </location>
</feature>
<dbReference type="EMBL" id="CP072648">
    <property type="protein sequence ID" value="QUW03462.1"/>
    <property type="molecule type" value="Genomic_DNA"/>
</dbReference>
<evidence type="ECO:0000256" key="4">
    <source>
        <dbReference type="ARBA" id="ARBA00022857"/>
    </source>
</evidence>
<dbReference type="NCBIfam" id="TIGR01035">
    <property type="entry name" value="hemA"/>
    <property type="match status" value="1"/>
</dbReference>
<dbReference type="Proteomes" id="UP000676506">
    <property type="component" value="Chromosome 1"/>
</dbReference>
<name>A0ABX8B947_9BACT</name>
<keyword evidence="10" id="KW-0175">Coiled coil</keyword>
<dbReference type="InterPro" id="IPR000343">
    <property type="entry name" value="4pyrrol_synth_GluRdtase"/>
</dbReference>
<dbReference type="InterPro" id="IPR036343">
    <property type="entry name" value="GluRdtase_N_sf"/>
</dbReference>
<proteinExistence type="inferred from homology"/>
<dbReference type="Pfam" id="PF01488">
    <property type="entry name" value="Shikimate_DH"/>
    <property type="match status" value="1"/>
</dbReference>
<organism evidence="14 15">
    <name type="scientific">Chloracidobacterium validum</name>
    <dbReference type="NCBI Taxonomy" id="2821543"/>
    <lineage>
        <taxon>Bacteria</taxon>
        <taxon>Pseudomonadati</taxon>
        <taxon>Acidobacteriota</taxon>
        <taxon>Terriglobia</taxon>
        <taxon>Terriglobales</taxon>
        <taxon>Acidobacteriaceae</taxon>
        <taxon>Chloracidobacterium</taxon>
    </lineage>
</organism>
<dbReference type="InterPro" id="IPR036453">
    <property type="entry name" value="GluRdtase_dimer_dom_sf"/>
</dbReference>
<evidence type="ECO:0000259" key="11">
    <source>
        <dbReference type="Pfam" id="PF00745"/>
    </source>
</evidence>
<comment type="pathway">
    <text evidence="1 8 9">Porphyrin-containing compound metabolism; protoporphyrin-IX biosynthesis; 5-aminolevulinate from L-glutamyl-tRNA(Glu): step 1/2.</text>
</comment>
<dbReference type="HAMAP" id="MF_00087">
    <property type="entry name" value="Glu_tRNA_reductase"/>
    <property type="match status" value="1"/>
</dbReference>
<dbReference type="GO" id="GO:0008883">
    <property type="term" value="F:glutamyl-tRNA reductase activity"/>
    <property type="evidence" value="ECO:0007669"/>
    <property type="project" value="UniProtKB-EC"/>
</dbReference>
<feature type="binding site" evidence="8">
    <location>
        <position position="121"/>
    </location>
    <ligand>
        <name>substrate</name>
    </ligand>
</feature>
<evidence type="ECO:0000259" key="12">
    <source>
        <dbReference type="Pfam" id="PF01488"/>
    </source>
</evidence>
<accession>A0ABX8B947</accession>
<gene>
    <name evidence="8" type="primary">hemA</name>
    <name evidence="14" type="ORF">J8C06_03210</name>
</gene>
<dbReference type="Pfam" id="PF05201">
    <property type="entry name" value="GlutR_N"/>
    <property type="match status" value="1"/>
</dbReference>
<dbReference type="InterPro" id="IPR036291">
    <property type="entry name" value="NAD(P)-bd_dom_sf"/>
</dbReference>
<evidence type="ECO:0000256" key="8">
    <source>
        <dbReference type="HAMAP-Rule" id="MF_00087"/>
    </source>
</evidence>
<evidence type="ECO:0000256" key="7">
    <source>
        <dbReference type="ARBA" id="ARBA00047464"/>
    </source>
</evidence>